<comment type="caution">
    <text evidence="3">The sequence shown here is derived from an EMBL/GenBank/DDBJ whole genome shotgun (WGS) entry which is preliminary data.</text>
</comment>
<feature type="compositionally biased region" description="Polar residues" evidence="1">
    <location>
        <begin position="589"/>
        <end position="602"/>
    </location>
</feature>
<keyword evidence="2" id="KW-0472">Membrane</keyword>
<evidence type="ECO:0000256" key="2">
    <source>
        <dbReference type="SAM" id="Phobius"/>
    </source>
</evidence>
<evidence type="ECO:0000313" key="3">
    <source>
        <dbReference type="EMBL" id="EWM25898.1"/>
    </source>
</evidence>
<gene>
    <name evidence="3" type="ORF">Naga_100048g28</name>
</gene>
<feature type="compositionally biased region" description="Basic and acidic residues" evidence="1">
    <location>
        <begin position="608"/>
        <end position="619"/>
    </location>
</feature>
<feature type="region of interest" description="Disordered" evidence="1">
    <location>
        <begin position="726"/>
        <end position="746"/>
    </location>
</feature>
<protein>
    <submittedName>
        <fullName evidence="3">Uncharacterized protein</fullName>
    </submittedName>
</protein>
<feature type="region of interest" description="Disordered" evidence="1">
    <location>
        <begin position="1"/>
        <end position="37"/>
    </location>
</feature>
<name>W7TQR5_9STRA</name>
<evidence type="ECO:0000313" key="4">
    <source>
        <dbReference type="Proteomes" id="UP000019335"/>
    </source>
</evidence>
<keyword evidence="2" id="KW-0812">Transmembrane</keyword>
<feature type="transmembrane region" description="Helical" evidence="2">
    <location>
        <begin position="55"/>
        <end position="76"/>
    </location>
</feature>
<dbReference type="Gene3D" id="3.90.550.10">
    <property type="entry name" value="Spore Coat Polysaccharide Biosynthesis Protein SpsA, Chain A"/>
    <property type="match status" value="1"/>
</dbReference>
<feature type="region of interest" description="Disordered" evidence="1">
    <location>
        <begin position="582"/>
        <end position="619"/>
    </location>
</feature>
<proteinExistence type="predicted"/>
<keyword evidence="2" id="KW-1133">Transmembrane helix</keyword>
<keyword evidence="4" id="KW-1185">Reference proteome</keyword>
<sequence length="1077" mass="118018">MSVPNDEEIMPRADEPSTLTRSPPSQTSQAAHASLRPIQSQFSGATPVWRKQRSLLILGAWMAFAGLVILGLVLTISHNESRRQRLLERGSLPSRVMLGPPPSQDVPILGTHCCTTEYGLEASTMAAQATNSAAWSMGHGKHSRAPPSLEARLFREAVADADSTGAGGNQGLSGVVYLVVTPRRTEDALGQLLRRLHEHFLRLHRYPVVVYLASENLTQDSRDHLQATVPSSIVDFRPVPDLLEQHQALQAQGSSGTERKPAILRPEAAAYERALWDFQVSEAPRLLAQEFEWILHLSEDTLLSQDVLLDPFHALRMTDRRLGYMAAHRAVDEEGLWAFGRKFAEQHVLARKGKGEAALHLTWNVPKAIDARWIAYHKSVFTSELYRLMVVALAASPLTDTLPASTPSPTNAPKDASLSRLSQGRRPPLSLPSALFDAGDVLLDPSVAAIAAAVSSSSPTSPSSRIQSEVALDRYRKEGEAAPSPSMVSLRLPDPAAVLTLGSLVTLTQDEFMQYRGLNLERPPKRTDGLQGLSPEEAAGVTRSSWRGIEIIATEAEDLQPLFSVRNAGWLGADVATSFRFPPRHPTGLRTSGVATSTSDATQGPGDGRTEGPKKEGDVGEAEHGKYMWLFGDTLLGYANEDRRLSGAFFLHNSVAFLPVINVSDPRAKPLGPEDVVFAWNVSKGGCPVSIFVRGPPQDDECVHTQDYLWPISGIGVSYLEPRAEKKGNVNGKRGRGDSGSEFDSSTAEGDVVSKVIVLAVRWAYVKSHTASVDLFDDNAFNFNILGTTVLVVDNPHAHPTQWEYRQRDLPGTDANLNWYSAMMHGDKDAELATGPEDMIYLFGVNNTEAVGTPPQQWQYETLSRLPVRSLVDLSFRDMEVWALTKGSPDEKAQATTDTDTRLTNTTWAPYPLFLHRHLKAAPLVFPVFSETSVRYSHSLGAYYGVVVDWLSSNVVLYLAEDLTEAWEPVVVYKIPPPFNDPAVYMTYAGKAHPELSREDELILTFMTNAPGDLEPLFETGAKDVYVPRFLRLKLERPAPKALNFVVVQENKSLGGTQTRIACGTGLEESHIAKPAA</sequence>
<dbReference type="AlphaFoldDB" id="W7TQR5"/>
<dbReference type="InterPro" id="IPR029044">
    <property type="entry name" value="Nucleotide-diphossugar_trans"/>
</dbReference>
<reference evidence="3 4" key="1">
    <citation type="journal article" date="2014" name="Mol. Plant">
        <title>Chromosome Scale Genome Assembly and Transcriptome Profiling of Nannochloropsis gaditana in Nitrogen Depletion.</title>
        <authorList>
            <person name="Corteggiani Carpinelli E."/>
            <person name="Telatin A."/>
            <person name="Vitulo N."/>
            <person name="Forcato C."/>
            <person name="D'Angelo M."/>
            <person name="Schiavon R."/>
            <person name="Vezzi A."/>
            <person name="Giacometti G.M."/>
            <person name="Morosinotto T."/>
            <person name="Valle G."/>
        </authorList>
    </citation>
    <scope>NUCLEOTIDE SEQUENCE [LARGE SCALE GENOMIC DNA]</scope>
    <source>
        <strain evidence="3 4">B-31</strain>
    </source>
</reference>
<dbReference type="OrthoDB" id="10290043at2759"/>
<feature type="compositionally biased region" description="Polar residues" evidence="1">
    <location>
        <begin position="17"/>
        <end position="37"/>
    </location>
</feature>
<feature type="region of interest" description="Disordered" evidence="1">
    <location>
        <begin position="401"/>
        <end position="426"/>
    </location>
</feature>
<accession>W7TQR5</accession>
<evidence type="ECO:0000256" key="1">
    <source>
        <dbReference type="SAM" id="MobiDB-lite"/>
    </source>
</evidence>
<dbReference type="Proteomes" id="UP000019335">
    <property type="component" value="Chromosome 10"/>
</dbReference>
<dbReference type="EMBL" id="AZIL01000828">
    <property type="protein sequence ID" value="EWM25898.1"/>
    <property type="molecule type" value="Genomic_DNA"/>
</dbReference>
<organism evidence="3 4">
    <name type="scientific">Nannochloropsis gaditana</name>
    <dbReference type="NCBI Taxonomy" id="72520"/>
    <lineage>
        <taxon>Eukaryota</taxon>
        <taxon>Sar</taxon>
        <taxon>Stramenopiles</taxon>
        <taxon>Ochrophyta</taxon>
        <taxon>Eustigmatophyceae</taxon>
        <taxon>Eustigmatales</taxon>
        <taxon>Monodopsidaceae</taxon>
        <taxon>Nannochloropsis</taxon>
    </lineage>
</organism>
<feature type="compositionally biased region" description="Polar residues" evidence="1">
    <location>
        <begin position="401"/>
        <end position="411"/>
    </location>
</feature>